<dbReference type="PROSITE" id="PS50234">
    <property type="entry name" value="VWFA"/>
    <property type="match status" value="1"/>
</dbReference>
<comment type="caution">
    <text evidence="5">The sequence shown here is derived from an EMBL/GenBank/DDBJ whole genome shotgun (WGS) entry which is preliminary data.</text>
</comment>
<protein>
    <submittedName>
        <fullName evidence="5">VWA domain-containing protein</fullName>
    </submittedName>
</protein>
<feature type="domain" description="VWFA" evidence="4">
    <location>
        <begin position="50"/>
        <end position="267"/>
    </location>
</feature>
<feature type="region of interest" description="Disordered" evidence="1">
    <location>
        <begin position="814"/>
        <end position="837"/>
    </location>
</feature>
<reference evidence="5" key="1">
    <citation type="submission" date="2020-11" db="EMBL/GenBank/DDBJ databases">
        <title>Nocardia NEAU-351.nov., a novel actinomycete isolated from the cow dung.</title>
        <authorList>
            <person name="Zhang X."/>
        </authorList>
    </citation>
    <scope>NUCLEOTIDE SEQUENCE</scope>
    <source>
        <strain evidence="5">NEAU-351</strain>
    </source>
</reference>
<dbReference type="Proteomes" id="UP000655751">
    <property type="component" value="Unassembled WGS sequence"/>
</dbReference>
<feature type="transmembrane region" description="Helical" evidence="2">
    <location>
        <begin position="634"/>
        <end position="657"/>
    </location>
</feature>
<evidence type="ECO:0000256" key="3">
    <source>
        <dbReference type="SAM" id="SignalP"/>
    </source>
</evidence>
<keyword evidence="6" id="KW-1185">Reference proteome</keyword>
<dbReference type="Pfam" id="PF13519">
    <property type="entry name" value="VWA_2"/>
    <property type="match status" value="1"/>
</dbReference>
<evidence type="ECO:0000256" key="2">
    <source>
        <dbReference type="SAM" id="Phobius"/>
    </source>
</evidence>
<dbReference type="Gene3D" id="3.40.50.410">
    <property type="entry name" value="von Willebrand factor, type A domain"/>
    <property type="match status" value="1"/>
</dbReference>
<keyword evidence="2" id="KW-0812">Transmembrane</keyword>
<feature type="chain" id="PRO_5038744811" evidence="3">
    <location>
        <begin position="29"/>
        <end position="837"/>
    </location>
</feature>
<organism evidence="5 6">
    <name type="scientific">Nocardia bovistercoris</name>
    <dbReference type="NCBI Taxonomy" id="2785916"/>
    <lineage>
        <taxon>Bacteria</taxon>
        <taxon>Bacillati</taxon>
        <taxon>Actinomycetota</taxon>
        <taxon>Actinomycetes</taxon>
        <taxon>Mycobacteriales</taxon>
        <taxon>Nocardiaceae</taxon>
        <taxon>Nocardia</taxon>
    </lineage>
</organism>
<dbReference type="EMBL" id="JADMLG010000011">
    <property type="protein sequence ID" value="MBH0779604.1"/>
    <property type="molecule type" value="Genomic_DNA"/>
</dbReference>
<dbReference type="CDD" id="cd00198">
    <property type="entry name" value="vWFA"/>
    <property type="match status" value="1"/>
</dbReference>
<dbReference type="InterPro" id="IPR002035">
    <property type="entry name" value="VWF_A"/>
</dbReference>
<keyword evidence="2" id="KW-1133">Transmembrane helix</keyword>
<name>A0A931IDS8_9NOCA</name>
<accession>A0A931IDS8</accession>
<keyword evidence="2" id="KW-0472">Membrane</keyword>
<keyword evidence="3" id="KW-0732">Signal</keyword>
<proteinExistence type="predicted"/>
<dbReference type="InterPro" id="IPR036465">
    <property type="entry name" value="vWFA_dom_sf"/>
</dbReference>
<dbReference type="SUPFAM" id="SSF53300">
    <property type="entry name" value="vWA-like"/>
    <property type="match status" value="1"/>
</dbReference>
<evidence type="ECO:0000256" key="1">
    <source>
        <dbReference type="SAM" id="MobiDB-lite"/>
    </source>
</evidence>
<dbReference type="RefSeq" id="WP_196151905.1">
    <property type="nucleotide sequence ID" value="NZ_JADMLG010000011.1"/>
</dbReference>
<gene>
    <name evidence="5" type="ORF">IT779_25365</name>
</gene>
<evidence type="ECO:0000259" key="4">
    <source>
        <dbReference type="PROSITE" id="PS50234"/>
    </source>
</evidence>
<feature type="signal peptide" evidence="3">
    <location>
        <begin position="1"/>
        <end position="28"/>
    </location>
</feature>
<evidence type="ECO:0000313" key="5">
    <source>
        <dbReference type="EMBL" id="MBH0779604.1"/>
    </source>
</evidence>
<dbReference type="AlphaFoldDB" id="A0A931IDS8"/>
<evidence type="ECO:0000313" key="6">
    <source>
        <dbReference type="Proteomes" id="UP000655751"/>
    </source>
</evidence>
<sequence>MRQRIRRVAAVIAIALASVLLPGPAAPAQPQNTSAVVDFGACLSGQQRGDLLLLLDESRSLMTSDPDAARVPAAQRLLQELTEWTANSLIRLDVAVAGFGDEYTTHHDWVTLDRASLPGLDAAIAGARDRTKAGATDYGLALREAHRSLVGHRGDRNPATCRAVAWFTDGELDFSTPADPTARIEATKTSICRPGGTADLLRATGIRTFAIGLAGGGQRPDFGLLSAIATGAADPHTTCGDIKTPRPGEFYLATDIGDLLAQFTKIATGGTRVATSGPACRAGIRTECEHRFVLDNSIRGVKIEADAGAAGLTPTLVAPDGSRVTIDSVGSGSTTIGGVPLTYRWTSENKLSFTMARTAGAQWRGAWAFAFVDKRVSGAEVMTTSRITIYGDLVPTWTEKAERKLHAEERTRLRFGIADREGKAVKIADVEGTAQLSVSIIDNTGVTHEIAAGLDKSKLASPVEVDLTEIGPGPATLRLALAITTAPSGDIAGTALTPEPLDIPLTIAPPIDVPELAPLDFGTLEGAGEFKATVQVTGTGCVWLPADRPAVFKTRPEDVGTLELRGAGPDGASGCAPGVAARAIPVTLRIENAANGVVSGVLPVTATRAENPAATVTVEVPFRAEIQKPPDKPIYWLTLALTVLLGPGIPILLLYLLKWLTTRIPAQSLKAQRFPVRVRGSVLHRDGRPFALRPDDLVHSVPELHRSARRITLDGIQIQARGGWSPIGLGRVVAAAPGMVGASNAEHPTDAGGNALLPLHLHSSWFVLCDPSGPADEATLVLLVSGEASASQRTALVADARDRGAARIATLLAEHGRTGASDSTPTRAEVPENPFAR</sequence>